<dbReference type="InterPro" id="IPR025334">
    <property type="entry name" value="DUF4240"/>
</dbReference>
<dbReference type="EMBL" id="JAERRB010000014">
    <property type="protein sequence ID" value="MBL0745091.1"/>
    <property type="molecule type" value="Genomic_DNA"/>
</dbReference>
<name>A0ABS1L057_9BACT</name>
<protein>
    <submittedName>
        <fullName evidence="2">DUF4240 domain-containing protein</fullName>
    </submittedName>
</protein>
<sequence>MNFAIVEELSLDLIELANVFAGISDHVNDNLKDSGYGPGVSSIIFGVNCIDPKLLVPSRDFETGFVLYKKYTKASRQLDVKIKLNHKELSDATEMDVAKILVRGFFNSRLSVVELNIKDFAADAFYEDVISVLSNYLPAEESYQEKIFHYQHRQALKFEANEKMLREEFWRLVHSSRSETNNSLDKQIEILTTKLGALTESEIVGFECMLRELLVEANHYNVMAIQKMAEGWVTDDSFLYFRCKIILQGQAIFQNAIENPDLVVERMDASQSGELLLYVADTAFANKFGESTEKVFPREYASKIIDYNSDDFPIGGEDWNEEDLPKRFPALWKAYH</sequence>
<dbReference type="Pfam" id="PF14024">
    <property type="entry name" value="DUF4240"/>
    <property type="match status" value="1"/>
</dbReference>
<reference evidence="2 3" key="1">
    <citation type="submission" date="2021-01" db="EMBL/GenBank/DDBJ databases">
        <title>Chryseolinea sp. Jin1 Genome sequencing and assembly.</title>
        <authorList>
            <person name="Kim I."/>
        </authorList>
    </citation>
    <scope>NUCLEOTIDE SEQUENCE [LARGE SCALE GENOMIC DNA]</scope>
    <source>
        <strain evidence="2 3">Jin1</strain>
    </source>
</reference>
<proteinExistence type="predicted"/>
<organism evidence="2 3">
    <name type="scientific">Chryseolinea lacunae</name>
    <dbReference type="NCBI Taxonomy" id="2801331"/>
    <lineage>
        <taxon>Bacteria</taxon>
        <taxon>Pseudomonadati</taxon>
        <taxon>Bacteroidota</taxon>
        <taxon>Cytophagia</taxon>
        <taxon>Cytophagales</taxon>
        <taxon>Fulvivirgaceae</taxon>
        <taxon>Chryseolinea</taxon>
    </lineage>
</organism>
<accession>A0ABS1L057</accession>
<evidence type="ECO:0000259" key="1">
    <source>
        <dbReference type="Pfam" id="PF14024"/>
    </source>
</evidence>
<evidence type="ECO:0000313" key="2">
    <source>
        <dbReference type="EMBL" id="MBL0745091.1"/>
    </source>
</evidence>
<keyword evidence="3" id="KW-1185">Reference proteome</keyword>
<evidence type="ECO:0000313" key="3">
    <source>
        <dbReference type="Proteomes" id="UP000613030"/>
    </source>
</evidence>
<dbReference type="RefSeq" id="WP_202015302.1">
    <property type="nucleotide sequence ID" value="NZ_JAERRB010000014.1"/>
</dbReference>
<gene>
    <name evidence="2" type="ORF">JI741_27930</name>
</gene>
<comment type="caution">
    <text evidence="2">The sequence shown here is derived from an EMBL/GenBank/DDBJ whole genome shotgun (WGS) entry which is preliminary data.</text>
</comment>
<dbReference type="Proteomes" id="UP000613030">
    <property type="component" value="Unassembled WGS sequence"/>
</dbReference>
<feature type="domain" description="DUF4240" evidence="1">
    <location>
        <begin position="164"/>
        <end position="285"/>
    </location>
</feature>